<dbReference type="InterPro" id="IPR050721">
    <property type="entry name" value="Trk_Ktr_HKT_K-transport"/>
</dbReference>
<dbReference type="InterPro" id="IPR006037">
    <property type="entry name" value="RCK_C"/>
</dbReference>
<dbReference type="STRING" id="653733.Selin_0805"/>
<dbReference type="InParanoid" id="E6W287"/>
<dbReference type="HOGENOM" id="CLU_044839_0_0_0"/>
<dbReference type="OrthoDB" id="9775180at2"/>
<sequence>MIRMLETDRRVVLCGLGYFEQRLLAELDQGWNPIVIDLDQRKTGLLANNFPGTEFITGDASSIVTWKKLPLASIDSIIVAVKESDISLEICRLVREFFHLEVPLMVLIYEDSDEDAYLPFNVVPIKPFSVSINIILNKLQRNYSKAIDIGLKRGEIIELSVLAKSHLTDRKIRTLRPSKWFIAALYRNNEIVLPVGEEVVQVGDRVVLFGEPKILESLANTFLQGTPQFPVQYGNAIAAPLDRNFPTTVDEVVYLFRHLKANRLNFYPLRDRLSSELTEKVRQNRDISFSIEPSIPHIMQIVGSGEQTGLFSIPGNQSWFFWSFTGKEIFRMARKPFFISRGTHPFTSIYISLNCNEPVYALEVGMELSQMLQIPLRVLFVALPRELRGREEVEEVQQRQELVSDFGNIYKTKIDYRVLEGNPVLQTLAALKDARSGLLITAHDSTSPLSFFRPNVPFLLTRKTHLSTLVVVHGDRV</sequence>
<dbReference type="PROSITE" id="PS51202">
    <property type="entry name" value="RCK_C"/>
    <property type="match status" value="1"/>
</dbReference>
<protein>
    <submittedName>
        <fullName evidence="4">TrkA-C domain protein</fullName>
    </submittedName>
</protein>
<dbReference type="RefSeq" id="WP_013505431.1">
    <property type="nucleotide sequence ID" value="NC_014836.1"/>
</dbReference>
<keyword evidence="1" id="KW-0813">Transport</keyword>
<keyword evidence="2" id="KW-0406">Ion transport</keyword>
<dbReference type="GO" id="GO:0006813">
    <property type="term" value="P:potassium ion transport"/>
    <property type="evidence" value="ECO:0007669"/>
    <property type="project" value="InterPro"/>
</dbReference>
<dbReference type="InterPro" id="IPR003148">
    <property type="entry name" value="RCK_N"/>
</dbReference>
<proteinExistence type="predicted"/>
<dbReference type="KEGG" id="din:Selin_0805"/>
<evidence type="ECO:0000256" key="1">
    <source>
        <dbReference type="ARBA" id="ARBA00022448"/>
    </source>
</evidence>
<name>E6W287_DESIS</name>
<dbReference type="Gene3D" id="3.40.50.720">
    <property type="entry name" value="NAD(P)-binding Rossmann-like Domain"/>
    <property type="match status" value="1"/>
</dbReference>
<dbReference type="Proteomes" id="UP000002572">
    <property type="component" value="Chromosome"/>
</dbReference>
<dbReference type="SUPFAM" id="SSF116726">
    <property type="entry name" value="TrkA C-terminal domain-like"/>
    <property type="match status" value="1"/>
</dbReference>
<dbReference type="PANTHER" id="PTHR43833">
    <property type="entry name" value="POTASSIUM CHANNEL PROTEIN 2-RELATED-RELATED"/>
    <property type="match status" value="1"/>
</dbReference>
<dbReference type="InterPro" id="IPR036721">
    <property type="entry name" value="RCK_C_sf"/>
</dbReference>
<dbReference type="SUPFAM" id="SSF51735">
    <property type="entry name" value="NAD(P)-binding Rossmann-fold domains"/>
    <property type="match status" value="1"/>
</dbReference>
<dbReference type="AlphaFoldDB" id="E6W287"/>
<evidence type="ECO:0000313" key="5">
    <source>
        <dbReference type="Proteomes" id="UP000002572"/>
    </source>
</evidence>
<dbReference type="InterPro" id="IPR036291">
    <property type="entry name" value="NAD(P)-bd_dom_sf"/>
</dbReference>
<dbReference type="GO" id="GO:0008324">
    <property type="term" value="F:monoatomic cation transmembrane transporter activity"/>
    <property type="evidence" value="ECO:0007669"/>
    <property type="project" value="InterPro"/>
</dbReference>
<dbReference type="Pfam" id="PF02080">
    <property type="entry name" value="TrkA_C"/>
    <property type="match status" value="1"/>
</dbReference>
<organism evidence="4 5">
    <name type="scientific">Desulfurispirillum indicum (strain ATCC BAA-1389 / DSM 22839 / S5)</name>
    <dbReference type="NCBI Taxonomy" id="653733"/>
    <lineage>
        <taxon>Bacteria</taxon>
        <taxon>Pseudomonadati</taxon>
        <taxon>Chrysiogenota</taxon>
        <taxon>Chrysiogenia</taxon>
        <taxon>Chrysiogenales</taxon>
        <taxon>Chrysiogenaceae</taxon>
        <taxon>Desulfurispirillum</taxon>
    </lineage>
</organism>
<dbReference type="eggNOG" id="COG0569">
    <property type="taxonomic scope" value="Bacteria"/>
</dbReference>
<dbReference type="Pfam" id="PF02254">
    <property type="entry name" value="TrkA_N"/>
    <property type="match status" value="1"/>
</dbReference>
<evidence type="ECO:0000256" key="2">
    <source>
        <dbReference type="ARBA" id="ARBA00023065"/>
    </source>
</evidence>
<feature type="domain" description="RCK C-terminal" evidence="3">
    <location>
        <begin position="144"/>
        <end position="224"/>
    </location>
</feature>
<evidence type="ECO:0000313" key="4">
    <source>
        <dbReference type="EMBL" id="ADU65545.1"/>
    </source>
</evidence>
<keyword evidence="5" id="KW-1185">Reference proteome</keyword>
<dbReference type="Gene3D" id="3.30.70.1450">
    <property type="entry name" value="Regulator of K+ conductance, C-terminal domain"/>
    <property type="match status" value="1"/>
</dbReference>
<gene>
    <name evidence="4" type="ordered locus">Selin_0805</name>
</gene>
<accession>E6W287</accession>
<dbReference type="PANTHER" id="PTHR43833:SF5">
    <property type="entry name" value="TRK SYSTEM POTASSIUM UPTAKE PROTEIN TRKA"/>
    <property type="match status" value="1"/>
</dbReference>
<reference evidence="4 5" key="1">
    <citation type="submission" date="2010-12" db="EMBL/GenBank/DDBJ databases">
        <title>Complete sequence of Desulfurispirillum indicum S5.</title>
        <authorList>
            <consortium name="US DOE Joint Genome Institute"/>
            <person name="Lucas S."/>
            <person name="Copeland A."/>
            <person name="Lapidus A."/>
            <person name="Cheng J.-F."/>
            <person name="Goodwin L."/>
            <person name="Pitluck S."/>
            <person name="Chertkov O."/>
            <person name="Held B."/>
            <person name="Detter J.C."/>
            <person name="Han C."/>
            <person name="Tapia R."/>
            <person name="Land M."/>
            <person name="Hauser L."/>
            <person name="Kyrpides N."/>
            <person name="Ivanova N."/>
            <person name="Mikhailova N."/>
            <person name="Haggblom M."/>
            <person name="Rauschenbach I."/>
            <person name="Bini E."/>
            <person name="Woyke T."/>
        </authorList>
    </citation>
    <scope>NUCLEOTIDE SEQUENCE [LARGE SCALE GENOMIC DNA]</scope>
    <source>
        <strain evidence="5">ATCC BAA-1389 / DSM 22839 / S5</strain>
    </source>
</reference>
<dbReference type="EMBL" id="CP002432">
    <property type="protein sequence ID" value="ADU65545.1"/>
    <property type="molecule type" value="Genomic_DNA"/>
</dbReference>
<evidence type="ECO:0000259" key="3">
    <source>
        <dbReference type="PROSITE" id="PS51202"/>
    </source>
</evidence>